<dbReference type="InterPro" id="IPR051401">
    <property type="entry name" value="GtrA_CellWall_Glycosyl"/>
</dbReference>
<evidence type="ECO:0000256" key="2">
    <source>
        <dbReference type="ARBA" id="ARBA00009399"/>
    </source>
</evidence>
<evidence type="ECO:0000256" key="3">
    <source>
        <dbReference type="ARBA" id="ARBA00022692"/>
    </source>
</evidence>
<evidence type="ECO:0000256" key="4">
    <source>
        <dbReference type="ARBA" id="ARBA00022989"/>
    </source>
</evidence>
<dbReference type="Proteomes" id="UP000541969">
    <property type="component" value="Unassembled WGS sequence"/>
</dbReference>
<dbReference type="GO" id="GO:0000271">
    <property type="term" value="P:polysaccharide biosynthetic process"/>
    <property type="evidence" value="ECO:0007669"/>
    <property type="project" value="InterPro"/>
</dbReference>
<evidence type="ECO:0000256" key="5">
    <source>
        <dbReference type="ARBA" id="ARBA00023136"/>
    </source>
</evidence>
<gene>
    <name evidence="8" type="ORF">GGQ55_000465</name>
</gene>
<feature type="transmembrane region" description="Helical" evidence="6">
    <location>
        <begin position="101"/>
        <end position="119"/>
    </location>
</feature>
<evidence type="ECO:0000313" key="8">
    <source>
        <dbReference type="EMBL" id="NYJ04187.1"/>
    </source>
</evidence>
<feature type="transmembrane region" description="Helical" evidence="6">
    <location>
        <begin position="125"/>
        <end position="148"/>
    </location>
</feature>
<sequence>MDDVAGCLPCGRGRPWQVALCGTRKRLHGDDAVAEFVRFVTVGVSSTLVYFGLFLVLRGLGAVPANVVAFVLSSVLANELHRRVTFHAGGRVGWFTAQCEAGGLAVAGLLATSAVLAALDGVVGSAWWAQLLLIAAVTGVIGLIRFAALRLWVFSGHAHRPAAVPS</sequence>
<keyword evidence="3 6" id="KW-0812">Transmembrane</keyword>
<evidence type="ECO:0000259" key="7">
    <source>
        <dbReference type="Pfam" id="PF04138"/>
    </source>
</evidence>
<name>A0A853CA37_9ACTN</name>
<keyword evidence="9" id="KW-1185">Reference proteome</keyword>
<dbReference type="AlphaFoldDB" id="A0A853CA37"/>
<evidence type="ECO:0000256" key="1">
    <source>
        <dbReference type="ARBA" id="ARBA00004141"/>
    </source>
</evidence>
<dbReference type="PANTHER" id="PTHR38459">
    <property type="entry name" value="PROPHAGE BACTOPRENOL-LINKED GLUCOSE TRANSLOCASE HOMOLOG"/>
    <property type="match status" value="1"/>
</dbReference>
<accession>A0A853CA37</accession>
<evidence type="ECO:0000256" key="6">
    <source>
        <dbReference type="SAM" id="Phobius"/>
    </source>
</evidence>
<keyword evidence="5 6" id="KW-0472">Membrane</keyword>
<feature type="transmembrane region" description="Helical" evidence="6">
    <location>
        <begin position="63"/>
        <end position="80"/>
    </location>
</feature>
<comment type="subcellular location">
    <subcellularLocation>
        <location evidence="1">Membrane</location>
        <topology evidence="1">Multi-pass membrane protein</topology>
    </subcellularLocation>
</comment>
<dbReference type="PANTHER" id="PTHR38459:SF1">
    <property type="entry name" value="PROPHAGE BACTOPRENOL-LINKED GLUCOSE TRANSLOCASE HOMOLOG"/>
    <property type="match status" value="1"/>
</dbReference>
<comment type="caution">
    <text evidence="8">The sequence shown here is derived from an EMBL/GenBank/DDBJ whole genome shotgun (WGS) entry which is preliminary data.</text>
</comment>
<comment type="similarity">
    <text evidence="2">Belongs to the GtrA family.</text>
</comment>
<dbReference type="GO" id="GO:0005886">
    <property type="term" value="C:plasma membrane"/>
    <property type="evidence" value="ECO:0007669"/>
    <property type="project" value="TreeGrafter"/>
</dbReference>
<protein>
    <submittedName>
        <fullName evidence="8">Putative flippase GtrA</fullName>
    </submittedName>
</protein>
<dbReference type="RefSeq" id="WP_179714935.1">
    <property type="nucleotide sequence ID" value="NZ_JACBZT010000001.1"/>
</dbReference>
<dbReference type="Pfam" id="PF04138">
    <property type="entry name" value="GtrA_DPMS_TM"/>
    <property type="match status" value="1"/>
</dbReference>
<feature type="domain" description="GtrA/DPMS transmembrane" evidence="7">
    <location>
        <begin position="38"/>
        <end position="154"/>
    </location>
</feature>
<keyword evidence="4 6" id="KW-1133">Transmembrane helix</keyword>
<organism evidence="8 9">
    <name type="scientific">Petropleomorpha daqingensis</name>
    <dbReference type="NCBI Taxonomy" id="2026353"/>
    <lineage>
        <taxon>Bacteria</taxon>
        <taxon>Bacillati</taxon>
        <taxon>Actinomycetota</taxon>
        <taxon>Actinomycetes</taxon>
        <taxon>Geodermatophilales</taxon>
        <taxon>Geodermatophilaceae</taxon>
        <taxon>Petropleomorpha</taxon>
    </lineage>
</organism>
<reference evidence="8 9" key="1">
    <citation type="submission" date="2020-07" db="EMBL/GenBank/DDBJ databases">
        <title>Sequencing the genomes of 1000 actinobacteria strains.</title>
        <authorList>
            <person name="Klenk H.-P."/>
        </authorList>
    </citation>
    <scope>NUCLEOTIDE SEQUENCE [LARGE SCALE GENOMIC DNA]</scope>
    <source>
        <strain evidence="8 9">DSM 104001</strain>
    </source>
</reference>
<dbReference type="InterPro" id="IPR007267">
    <property type="entry name" value="GtrA_DPMS_TM"/>
</dbReference>
<proteinExistence type="inferred from homology"/>
<evidence type="ECO:0000313" key="9">
    <source>
        <dbReference type="Proteomes" id="UP000541969"/>
    </source>
</evidence>
<dbReference type="EMBL" id="JACBZT010000001">
    <property type="protein sequence ID" value="NYJ04187.1"/>
    <property type="molecule type" value="Genomic_DNA"/>
</dbReference>